<accession>G0V2R2</accession>
<dbReference type="AlphaFoldDB" id="G0V2R2"/>
<sequence>MVLLGCVKNLNINPSLVQHSGTLCFPDMLAHPSHKIHPTLSFFHTQNSNIPRLQLPHVTEQRLLSYFRDPHVALCCRKATATRQSKNCSDGAAPQVVILRLPAAALLSHLTTSTSIRIHVQPDHSSNLSHPIGHNIILCYSKKYSQLQSSNEQCVTHQAAACLKCVR</sequence>
<protein>
    <submittedName>
        <fullName evidence="1">Uncharacterized protein TCIL3000_11_14510</fullName>
    </submittedName>
</protein>
<gene>
    <name evidence="1" type="ORF">TCIL3000_11_14510</name>
</gene>
<name>G0V2R2_TRYCI</name>
<dbReference type="EMBL" id="HE575324">
    <property type="protein sequence ID" value="CCC95934.1"/>
    <property type="molecule type" value="Genomic_DNA"/>
</dbReference>
<dbReference type="VEuPathDB" id="TriTrypDB:TcIL3000.11.14510"/>
<evidence type="ECO:0000313" key="1">
    <source>
        <dbReference type="EMBL" id="CCC95934.1"/>
    </source>
</evidence>
<reference evidence="1" key="1">
    <citation type="journal article" date="2012" name="Proc. Natl. Acad. Sci. U.S.A.">
        <title>Antigenic diversity is generated by distinct evolutionary mechanisms in African trypanosome species.</title>
        <authorList>
            <person name="Jackson A.P."/>
            <person name="Berry A."/>
            <person name="Aslett M."/>
            <person name="Allison H.C."/>
            <person name="Burton P."/>
            <person name="Vavrova-Anderson J."/>
            <person name="Brown R."/>
            <person name="Browne H."/>
            <person name="Corton N."/>
            <person name="Hauser H."/>
            <person name="Gamble J."/>
            <person name="Gilderthorp R."/>
            <person name="Marcello L."/>
            <person name="McQuillan J."/>
            <person name="Otto T.D."/>
            <person name="Quail M.A."/>
            <person name="Sanders M.J."/>
            <person name="van Tonder A."/>
            <person name="Ginger M.L."/>
            <person name="Field M.C."/>
            <person name="Barry J.D."/>
            <person name="Hertz-Fowler C."/>
            <person name="Berriman M."/>
        </authorList>
    </citation>
    <scope>NUCLEOTIDE SEQUENCE</scope>
    <source>
        <strain evidence="1">IL3000</strain>
    </source>
</reference>
<proteinExistence type="predicted"/>
<organism evidence="1">
    <name type="scientific">Trypanosoma congolense (strain IL3000)</name>
    <dbReference type="NCBI Taxonomy" id="1068625"/>
    <lineage>
        <taxon>Eukaryota</taxon>
        <taxon>Discoba</taxon>
        <taxon>Euglenozoa</taxon>
        <taxon>Kinetoplastea</taxon>
        <taxon>Metakinetoplastina</taxon>
        <taxon>Trypanosomatida</taxon>
        <taxon>Trypanosomatidae</taxon>
        <taxon>Trypanosoma</taxon>
        <taxon>Nannomonas</taxon>
    </lineage>
</organism>